<dbReference type="PANTHER" id="PTHR11082">
    <property type="entry name" value="TRNA-DIHYDROURIDINE SYNTHASE"/>
    <property type="match status" value="1"/>
</dbReference>
<comment type="similarity">
    <text evidence="8">Belongs to the Dus family. Dus1 subfamily.</text>
</comment>
<keyword evidence="4" id="KW-0819">tRNA processing</keyword>
<comment type="catalytic activity">
    <reaction evidence="13">
        <text>5,6-dihydrouridine(17) in tRNA + NADP(+) = uridine(17) in tRNA + NADPH + H(+)</text>
        <dbReference type="Rhea" id="RHEA:53368"/>
        <dbReference type="Rhea" id="RHEA-COMP:13541"/>
        <dbReference type="Rhea" id="RHEA-COMP:13542"/>
        <dbReference type="ChEBI" id="CHEBI:15378"/>
        <dbReference type="ChEBI" id="CHEBI:57783"/>
        <dbReference type="ChEBI" id="CHEBI:58349"/>
        <dbReference type="ChEBI" id="CHEBI:65315"/>
        <dbReference type="ChEBI" id="CHEBI:74443"/>
        <dbReference type="EC" id="1.3.1.88"/>
    </reaction>
    <physiologicalReaction direction="right-to-left" evidence="13">
        <dbReference type="Rhea" id="RHEA:53370"/>
    </physiologicalReaction>
</comment>
<evidence type="ECO:0000256" key="3">
    <source>
        <dbReference type="ARBA" id="ARBA00022643"/>
    </source>
</evidence>
<evidence type="ECO:0000256" key="13">
    <source>
        <dbReference type="ARBA" id="ARBA00049467"/>
    </source>
</evidence>
<evidence type="ECO:0000313" key="16">
    <source>
        <dbReference type="Proteomes" id="UP001153712"/>
    </source>
</evidence>
<dbReference type="Pfam" id="PF01207">
    <property type="entry name" value="Dus"/>
    <property type="match status" value="1"/>
</dbReference>
<evidence type="ECO:0000256" key="12">
    <source>
        <dbReference type="ARBA" id="ARBA00048934"/>
    </source>
</evidence>
<organism evidence="15 16">
    <name type="scientific">Phyllotreta striolata</name>
    <name type="common">Striped flea beetle</name>
    <name type="synonym">Crioceris striolata</name>
    <dbReference type="NCBI Taxonomy" id="444603"/>
    <lineage>
        <taxon>Eukaryota</taxon>
        <taxon>Metazoa</taxon>
        <taxon>Ecdysozoa</taxon>
        <taxon>Arthropoda</taxon>
        <taxon>Hexapoda</taxon>
        <taxon>Insecta</taxon>
        <taxon>Pterygota</taxon>
        <taxon>Neoptera</taxon>
        <taxon>Endopterygota</taxon>
        <taxon>Coleoptera</taxon>
        <taxon>Polyphaga</taxon>
        <taxon>Cucujiformia</taxon>
        <taxon>Chrysomeloidea</taxon>
        <taxon>Chrysomelidae</taxon>
        <taxon>Galerucinae</taxon>
        <taxon>Alticini</taxon>
        <taxon>Phyllotreta</taxon>
    </lineage>
</organism>
<feature type="domain" description="DUS-like FMN-binding" evidence="14">
    <location>
        <begin position="15"/>
        <end position="236"/>
    </location>
</feature>
<comment type="cofactor">
    <cofactor evidence="1">
        <name>FMN</name>
        <dbReference type="ChEBI" id="CHEBI:58210"/>
    </cofactor>
</comment>
<dbReference type="EC" id="1.3.1.88" evidence="9"/>
<evidence type="ECO:0000256" key="4">
    <source>
        <dbReference type="ARBA" id="ARBA00022694"/>
    </source>
</evidence>
<dbReference type="SUPFAM" id="SSF51395">
    <property type="entry name" value="FMN-linked oxidoreductases"/>
    <property type="match status" value="1"/>
</dbReference>
<dbReference type="GO" id="GO:0050660">
    <property type="term" value="F:flavin adenine dinucleotide binding"/>
    <property type="evidence" value="ECO:0007669"/>
    <property type="project" value="InterPro"/>
</dbReference>
<evidence type="ECO:0000259" key="14">
    <source>
        <dbReference type="Pfam" id="PF01207"/>
    </source>
</evidence>
<reference evidence="15" key="1">
    <citation type="submission" date="2022-01" db="EMBL/GenBank/DDBJ databases">
        <authorList>
            <person name="King R."/>
        </authorList>
    </citation>
    <scope>NUCLEOTIDE SEQUENCE</scope>
</reference>
<keyword evidence="3" id="KW-0288">FMN</keyword>
<gene>
    <name evidence="15" type="ORF">PHYEVI_LOCUS2451</name>
</gene>
<evidence type="ECO:0000256" key="6">
    <source>
        <dbReference type="ARBA" id="ARBA00023002"/>
    </source>
</evidence>
<evidence type="ECO:0000256" key="1">
    <source>
        <dbReference type="ARBA" id="ARBA00001917"/>
    </source>
</evidence>
<accession>A0A9N9XLB9</accession>
<evidence type="ECO:0000256" key="5">
    <source>
        <dbReference type="ARBA" id="ARBA00022857"/>
    </source>
</evidence>
<comment type="catalytic activity">
    <reaction evidence="11">
        <text>5,6-dihydrouridine(16) in tRNA + NADP(+) = uridine(16) in tRNA + NADPH + H(+)</text>
        <dbReference type="Rhea" id="RHEA:53376"/>
        <dbReference type="Rhea" id="RHEA-COMP:13543"/>
        <dbReference type="Rhea" id="RHEA-COMP:13544"/>
        <dbReference type="ChEBI" id="CHEBI:15378"/>
        <dbReference type="ChEBI" id="CHEBI:57783"/>
        <dbReference type="ChEBI" id="CHEBI:58349"/>
        <dbReference type="ChEBI" id="CHEBI:65315"/>
        <dbReference type="ChEBI" id="CHEBI:74443"/>
        <dbReference type="EC" id="1.3.1.88"/>
    </reaction>
    <physiologicalReaction direction="right-to-left" evidence="11">
        <dbReference type="Rhea" id="RHEA:53378"/>
    </physiologicalReaction>
</comment>
<keyword evidence="6" id="KW-0560">Oxidoreductase</keyword>
<keyword evidence="7" id="KW-0520">NAD</keyword>
<dbReference type="CDD" id="cd02801">
    <property type="entry name" value="DUS_like_FMN"/>
    <property type="match status" value="1"/>
</dbReference>
<evidence type="ECO:0000256" key="8">
    <source>
        <dbReference type="ARBA" id="ARBA00038313"/>
    </source>
</evidence>
<dbReference type="GO" id="GO:0017150">
    <property type="term" value="F:tRNA dihydrouridine synthase activity"/>
    <property type="evidence" value="ECO:0007669"/>
    <property type="project" value="InterPro"/>
</dbReference>
<dbReference type="InterPro" id="IPR018517">
    <property type="entry name" value="tRNA_hU_synthase_CS"/>
</dbReference>
<dbReference type="Gene3D" id="3.20.20.70">
    <property type="entry name" value="Aldolase class I"/>
    <property type="match status" value="1"/>
</dbReference>
<comment type="catalytic activity">
    <reaction evidence="12">
        <text>5,6-dihydrouridine(16) in tRNA + NAD(+) = uridine(16) in tRNA + NADH + H(+)</text>
        <dbReference type="Rhea" id="RHEA:53380"/>
        <dbReference type="Rhea" id="RHEA-COMP:13543"/>
        <dbReference type="Rhea" id="RHEA-COMP:13544"/>
        <dbReference type="ChEBI" id="CHEBI:15378"/>
        <dbReference type="ChEBI" id="CHEBI:57540"/>
        <dbReference type="ChEBI" id="CHEBI:57945"/>
        <dbReference type="ChEBI" id="CHEBI:65315"/>
        <dbReference type="ChEBI" id="CHEBI:74443"/>
        <dbReference type="EC" id="1.3.1.88"/>
    </reaction>
    <physiologicalReaction direction="right-to-left" evidence="12">
        <dbReference type="Rhea" id="RHEA:53382"/>
    </physiologicalReaction>
</comment>
<keyword evidence="16" id="KW-1185">Reference proteome</keyword>
<evidence type="ECO:0000256" key="10">
    <source>
        <dbReference type="ARBA" id="ARBA00047287"/>
    </source>
</evidence>
<evidence type="ECO:0000313" key="15">
    <source>
        <dbReference type="EMBL" id="CAG9856024.1"/>
    </source>
</evidence>
<dbReference type="InterPro" id="IPR013785">
    <property type="entry name" value="Aldolase_TIM"/>
</dbReference>
<sequence length="462" mass="52739">MEFWNNILGSPVKIVAPMVDASELPWRLLSRKYGAELCYTPMLHSGIFVKDPKYRKEALASCEEDKPLIVQFCGNDPDIMLEAGLLAQDYCVAIDINLGCPQAIAKRGHYGAFLQDEWPLLHNIVSTMSKNLKVPVTCKIRRFETKDKTVAYAKMLESAGCKMLTVHGRLREQKGPLTGLADWSYVRAVRDAVHIPVVSNGNIQCIQDVERCLAETGAVGVMTAEGNLYNPALFMGQNPPAWIPAIEYLDLAVKYPCPLSYIRGHLFKLFHHVLCIPSNNNLRIRLGAANTMDQFRLIVNEIKDTYESYHEGLKLWEQTTEEGSENIVLPPWLCQPYVRDTPENHIKKVEINRKEAEERENLNSKRHYEDADGRTISRKQMKKLRRISRRPEKPDNLPDRTLEKCSKCANPLGSKCSYKLCKKCCKDRCYVQNLDCKGHRILVKTRRELAIKYASKETNKEV</sequence>
<dbReference type="AlphaFoldDB" id="A0A9N9XLB9"/>
<comment type="catalytic activity">
    <reaction evidence="10">
        <text>5,6-dihydrouridine(17) in tRNA + NAD(+) = uridine(17) in tRNA + NADH + H(+)</text>
        <dbReference type="Rhea" id="RHEA:53372"/>
        <dbReference type="Rhea" id="RHEA-COMP:13541"/>
        <dbReference type="Rhea" id="RHEA-COMP:13542"/>
        <dbReference type="ChEBI" id="CHEBI:15378"/>
        <dbReference type="ChEBI" id="CHEBI:57540"/>
        <dbReference type="ChEBI" id="CHEBI:57945"/>
        <dbReference type="ChEBI" id="CHEBI:65315"/>
        <dbReference type="ChEBI" id="CHEBI:74443"/>
        <dbReference type="EC" id="1.3.1.88"/>
    </reaction>
    <physiologicalReaction direction="right-to-left" evidence="10">
        <dbReference type="Rhea" id="RHEA:53374"/>
    </physiologicalReaction>
</comment>
<evidence type="ECO:0000256" key="9">
    <source>
        <dbReference type="ARBA" id="ARBA00038890"/>
    </source>
</evidence>
<dbReference type="EMBL" id="OU900104">
    <property type="protein sequence ID" value="CAG9856024.1"/>
    <property type="molecule type" value="Genomic_DNA"/>
</dbReference>
<keyword evidence="2" id="KW-0285">Flavoprotein</keyword>
<evidence type="ECO:0000256" key="7">
    <source>
        <dbReference type="ARBA" id="ARBA00023027"/>
    </source>
</evidence>
<dbReference type="OrthoDB" id="272303at2759"/>
<dbReference type="PROSITE" id="PS01136">
    <property type="entry name" value="UPF0034"/>
    <property type="match status" value="1"/>
</dbReference>
<protein>
    <recommendedName>
        <fullName evidence="9">tRNA-dihydrouridine(16/17) synthase [NAD(P)(+)]</fullName>
        <ecNumber evidence="9">1.3.1.88</ecNumber>
    </recommendedName>
</protein>
<keyword evidence="5" id="KW-0521">NADP</keyword>
<evidence type="ECO:0000256" key="2">
    <source>
        <dbReference type="ARBA" id="ARBA00022630"/>
    </source>
</evidence>
<name>A0A9N9XLB9_PHYSR</name>
<proteinExistence type="inferred from homology"/>
<dbReference type="InterPro" id="IPR035587">
    <property type="entry name" value="DUS-like_FMN-bd"/>
</dbReference>
<evidence type="ECO:0000256" key="11">
    <source>
        <dbReference type="ARBA" id="ARBA00047652"/>
    </source>
</evidence>
<dbReference type="PANTHER" id="PTHR11082:SF5">
    <property type="entry name" value="TRNA-DIHYDROURIDINE(16_17) SYNTHASE [NAD(P)(+)]-LIKE"/>
    <property type="match status" value="1"/>
</dbReference>
<dbReference type="Proteomes" id="UP001153712">
    <property type="component" value="Chromosome 11"/>
</dbReference>